<accession>L7RFR1</accession>
<dbReference type="EMBL" id="JX276984">
    <property type="protein sequence ID" value="AGC04621.1"/>
    <property type="molecule type" value="Viral_cRNA"/>
</dbReference>
<sequence>ADDLTSVIKKMLDSSSGQGIDDYSSVCFANHIDYEK</sequence>
<feature type="non-terminal residue" evidence="1">
    <location>
        <position position="36"/>
    </location>
</feature>
<reference evidence="1" key="1">
    <citation type="submission" date="2012-07" db="EMBL/GenBank/DDBJ databases">
        <authorList>
            <person name="Aznar C."/>
            <person name="Vazquez-Moron S."/>
            <person name="Martson D."/>
            <person name="Juste J."/>
            <person name="Ibanez C."/>
            <person name="Berciano J.M."/>
            <person name="Garin I."/>
            <person name="Aihartza J."/>
            <person name="Banyard A.C."/>
            <person name="McElhinney L."/>
            <person name="Fooks A.R."/>
            <person name="Echevarria J."/>
        </authorList>
    </citation>
    <scope>NUCLEOTIDE SEQUENCE</scope>
    <source>
        <strain evidence="1">BeAr 411391</strain>
    </source>
</reference>
<gene>
    <name evidence="1" type="primary">L</name>
</gene>
<feature type="non-terminal residue" evidence="1">
    <location>
        <position position="1"/>
    </location>
</feature>
<protein>
    <submittedName>
        <fullName evidence="1">Polymerase</fullName>
    </submittedName>
</protein>
<evidence type="ECO:0000313" key="1">
    <source>
        <dbReference type="EMBL" id="AGC04621.1"/>
    </source>
</evidence>
<proteinExistence type="predicted"/>
<reference evidence="1" key="2">
    <citation type="journal article" date="2013" name="J. Gen. Virol.">
        <title>Detection of rhabdovirus viral RNA in oropharyngeal swabs and ectoparasites of Spanish bats.</title>
        <authorList>
            <person name="Aznar-Lopez C."/>
            <person name="Vazquez-Moron S."/>
            <person name="Marston D.A."/>
            <person name="Juste J."/>
            <person name="Ibanez C."/>
            <person name="Berciano J.M."/>
            <person name="Salsamendi E."/>
            <person name="Aihartza J."/>
            <person name="Banyard A.C."/>
            <person name="McElhinney L."/>
            <person name="Fooks A.R."/>
            <person name="Echevarria J."/>
        </authorList>
    </citation>
    <scope>NUCLEOTIDE SEQUENCE</scope>
    <source>
        <strain evidence="1">BeAr 411391</strain>
    </source>
</reference>
<organism evidence="1">
    <name type="scientific">Carajas virus</name>
    <dbReference type="NCBI Taxonomy" id="239239"/>
    <lineage>
        <taxon>Viruses</taxon>
        <taxon>Riboviria</taxon>
        <taxon>Orthornavirae</taxon>
        <taxon>Negarnaviricota</taxon>
        <taxon>Haploviricotina</taxon>
        <taxon>Monjiviricetes</taxon>
        <taxon>Mononegavirales</taxon>
        <taxon>Rhabdoviridae</taxon>
        <taxon>Alpharhabdovirinae</taxon>
        <taxon>Vesiculovirus</taxon>
        <taxon>Vesiculovirus carajas</taxon>
    </lineage>
</organism>
<name>L7RFR1_9RHAB</name>